<evidence type="ECO:0000313" key="2">
    <source>
        <dbReference type="Proteomes" id="UP001234297"/>
    </source>
</evidence>
<gene>
    <name evidence="1" type="ORF">MRB53_024188</name>
</gene>
<keyword evidence="2" id="KW-1185">Reference proteome</keyword>
<dbReference type="EMBL" id="CM056815">
    <property type="protein sequence ID" value="KAJ8630865.1"/>
    <property type="molecule type" value="Genomic_DNA"/>
</dbReference>
<accession>A0ACC2LBZ7</accession>
<evidence type="ECO:0000313" key="1">
    <source>
        <dbReference type="EMBL" id="KAJ8630865.1"/>
    </source>
</evidence>
<sequence length="798" mass="88037">MANRIYPSSLLIVSLVFLWIPFTYQLESSEVLTLLQIKKLLNSPDVLSSWDGSTDFCNTEPKSSLTVGCYEGSITQLHIISQDGSPILPRNFSIGSFFTTLVKLPSLKVVSLVSLGLWGPLPAKISRLSSLEILNLSSNFLYGSIPGEVSTLKNLQTLILDYNMFSGRVPDWLSELPVLAVLSLRNNSFTGSLPNSLGSLENLRVLALSRNRLYGEVPDLSNLINLQVLDLEDNYFGPHFPSLGSKVVALVLRNNRFSSSIPSEASSYIQLQRLDISLNRFVGPFSQSLLSLPSLNYLNIAGNRFTGMLFQNTSCNEGLEFVDLSSNLLTGSLPSCLESGSKTRVVRYANNCITTKHQNQHPYAFCRNEALAVVGILRSRQKKVPTDKVSLPLSIVGGVIGGGMLIGILIWLILRTVNVKRAKGRPPRRLIAESASTGFPSKLLSDGRYIISQTMRLGALGLPPYQTFSLEELEKATNNFKTTTFIGEGSHGQMYRGKLSDGSLVAIRCLKLKERHSIQDFVHHIELISKLRHRHLVSALGHCFECYHDDSSVSRLFLVFEYISNGTLRSNISGSATGQTLSWTRRIAAAIGVAKGIQFLHTGIVPGVLANNLKTTSILLDQNLVAKISSYDLPILEEIMRTEFGTGVSWIGSKEPRVPVSTKHEDKMDVYDFGVILLEIIVGRPITSLTEVDLVKDQLLASVAADESARRSIADPAVQGTSLDESLKTVMEICVRCLSKEPTERPSVEDVLWNLQFAAQYIQNRERSFAYGVDIHCSPRCEILKQDRPLKLEAALSS</sequence>
<organism evidence="1 2">
    <name type="scientific">Persea americana</name>
    <name type="common">Avocado</name>
    <dbReference type="NCBI Taxonomy" id="3435"/>
    <lineage>
        <taxon>Eukaryota</taxon>
        <taxon>Viridiplantae</taxon>
        <taxon>Streptophyta</taxon>
        <taxon>Embryophyta</taxon>
        <taxon>Tracheophyta</taxon>
        <taxon>Spermatophyta</taxon>
        <taxon>Magnoliopsida</taxon>
        <taxon>Magnoliidae</taxon>
        <taxon>Laurales</taxon>
        <taxon>Lauraceae</taxon>
        <taxon>Persea</taxon>
    </lineage>
</organism>
<reference evidence="1 2" key="1">
    <citation type="journal article" date="2022" name="Hortic Res">
        <title>A haplotype resolved chromosomal level avocado genome allows analysis of novel avocado genes.</title>
        <authorList>
            <person name="Nath O."/>
            <person name="Fletcher S.J."/>
            <person name="Hayward A."/>
            <person name="Shaw L.M."/>
            <person name="Masouleh A.K."/>
            <person name="Furtado A."/>
            <person name="Henry R.J."/>
            <person name="Mitter N."/>
        </authorList>
    </citation>
    <scope>NUCLEOTIDE SEQUENCE [LARGE SCALE GENOMIC DNA]</scope>
    <source>
        <strain evidence="2">cv. Hass</strain>
    </source>
</reference>
<comment type="caution">
    <text evidence="1">The sequence shown here is derived from an EMBL/GenBank/DDBJ whole genome shotgun (WGS) entry which is preliminary data.</text>
</comment>
<name>A0ACC2LBZ7_PERAE</name>
<dbReference type="Proteomes" id="UP001234297">
    <property type="component" value="Chromosome 7"/>
</dbReference>
<protein>
    <submittedName>
        <fullName evidence="1">Uncharacterized protein</fullName>
    </submittedName>
</protein>
<proteinExistence type="predicted"/>